<name>A0AAC9NTI2_9ALTE</name>
<dbReference type="RefSeq" id="WP_071960866.1">
    <property type="nucleotide sequence ID" value="NZ_CP018025.1"/>
</dbReference>
<dbReference type="AlphaFoldDB" id="A0AAC9NTI2"/>
<dbReference type="Proteomes" id="UP000182101">
    <property type="component" value="Plasmid pAMCP48-600"/>
</dbReference>
<proteinExistence type="predicted"/>
<gene>
    <name evidence="1" type="ORF">BM524_20265</name>
</gene>
<organism evidence="1 2">
    <name type="scientific">Alteromonas mediterranea</name>
    <dbReference type="NCBI Taxonomy" id="314275"/>
    <lineage>
        <taxon>Bacteria</taxon>
        <taxon>Pseudomonadati</taxon>
        <taxon>Pseudomonadota</taxon>
        <taxon>Gammaproteobacteria</taxon>
        <taxon>Alteromonadales</taxon>
        <taxon>Alteromonadaceae</taxon>
        <taxon>Alteromonas/Salinimonas group</taxon>
        <taxon>Alteromonas</taxon>
    </lineage>
</organism>
<dbReference type="EMBL" id="CP018025">
    <property type="protein sequence ID" value="APD92253.1"/>
    <property type="molecule type" value="Genomic_DNA"/>
</dbReference>
<reference evidence="1 2" key="1">
    <citation type="submission" date="2016-11" db="EMBL/GenBank/DDBJ databases">
        <title>Networking in microbes: conjugative elements and plasmids in the genus Alteromonas.</title>
        <authorList>
            <person name="Lopez-Perez M."/>
            <person name="Ramon-Marco N."/>
            <person name="Rodriguez-Valera F."/>
        </authorList>
    </citation>
    <scope>NUCLEOTIDE SEQUENCE [LARGE SCALE GENOMIC DNA]</scope>
    <source>
        <strain evidence="1 2">CP48</strain>
        <plasmid evidence="2">pamcp48-600</plasmid>
    </source>
</reference>
<geneLocation type="plasmid" evidence="2">
    <name>pamcp48-600</name>
</geneLocation>
<evidence type="ECO:0000313" key="2">
    <source>
        <dbReference type="Proteomes" id="UP000182101"/>
    </source>
</evidence>
<protein>
    <submittedName>
        <fullName evidence="1">Uncharacterized protein</fullName>
    </submittedName>
</protein>
<accession>A0AAC9NTI2</accession>
<keyword evidence="1" id="KW-0614">Plasmid</keyword>
<evidence type="ECO:0000313" key="1">
    <source>
        <dbReference type="EMBL" id="APD92253.1"/>
    </source>
</evidence>
<sequence>MNQEHIHVSYEIDDVFAGKKTVNDVSPKAKEWLTIMAYNLALGVADLPCEEQAPNADEMKKKQPILARMVLPIAKSIITQRNKGQMNRAPSFSVSQQDA</sequence>